<comment type="caution">
    <text evidence="1">The sequence shown here is derived from an EMBL/GenBank/DDBJ whole genome shotgun (WGS) entry which is preliminary data.</text>
</comment>
<protein>
    <submittedName>
        <fullName evidence="1">Uncharacterized protein</fullName>
    </submittedName>
</protein>
<evidence type="ECO:0000313" key="2">
    <source>
        <dbReference type="Proteomes" id="UP001177021"/>
    </source>
</evidence>
<organism evidence="1 2">
    <name type="scientific">Trifolium pratense</name>
    <name type="common">Red clover</name>
    <dbReference type="NCBI Taxonomy" id="57577"/>
    <lineage>
        <taxon>Eukaryota</taxon>
        <taxon>Viridiplantae</taxon>
        <taxon>Streptophyta</taxon>
        <taxon>Embryophyta</taxon>
        <taxon>Tracheophyta</taxon>
        <taxon>Spermatophyta</taxon>
        <taxon>Magnoliopsida</taxon>
        <taxon>eudicotyledons</taxon>
        <taxon>Gunneridae</taxon>
        <taxon>Pentapetalae</taxon>
        <taxon>rosids</taxon>
        <taxon>fabids</taxon>
        <taxon>Fabales</taxon>
        <taxon>Fabaceae</taxon>
        <taxon>Papilionoideae</taxon>
        <taxon>50 kb inversion clade</taxon>
        <taxon>NPAAA clade</taxon>
        <taxon>Hologalegina</taxon>
        <taxon>IRL clade</taxon>
        <taxon>Trifolieae</taxon>
        <taxon>Trifolium</taxon>
    </lineage>
</organism>
<keyword evidence="2" id="KW-1185">Reference proteome</keyword>
<proteinExistence type="predicted"/>
<accession>A0ACB0J8K9</accession>
<dbReference type="EMBL" id="CASHSV030000024">
    <property type="protein sequence ID" value="CAJ2641324.1"/>
    <property type="molecule type" value="Genomic_DNA"/>
</dbReference>
<gene>
    <name evidence="1" type="ORF">MILVUS5_LOCUS10991</name>
</gene>
<sequence length="300" mass="36293">MEEEKHVSMKHLEKLLFQEFQKLHEKFDRIERNYRNNYKKRGGENEIEYRRMKSEGQTKKHIANFDVFWGNFQNKEIGREKRKQESKEKLESEVKEEEIIEKEIENIFVTIENVTFPKSEQEKEEVIEKEIDSVFVATENVIIPFNNVYFTSCTLESLSQGEIIEENRNSNFERSKEKEVENIENCDREYNDVIEVEEKENIERKKEKKNECKVKEIYERKINEKVEKDDNFEKIEGKKFNLQKEREYPKERIFVTNPLVIYAGLNLRTNPLEEGENDTIMSSLNMWKETYKKMHKKIFG</sequence>
<name>A0ACB0J8K9_TRIPR</name>
<reference evidence="1" key="1">
    <citation type="submission" date="2023-10" db="EMBL/GenBank/DDBJ databases">
        <authorList>
            <person name="Rodriguez Cubillos JULIANA M."/>
            <person name="De Vega J."/>
        </authorList>
    </citation>
    <scope>NUCLEOTIDE SEQUENCE</scope>
</reference>
<evidence type="ECO:0000313" key="1">
    <source>
        <dbReference type="EMBL" id="CAJ2641324.1"/>
    </source>
</evidence>
<dbReference type="Proteomes" id="UP001177021">
    <property type="component" value="Unassembled WGS sequence"/>
</dbReference>